<name>A0A8J4D765_9CHLO</name>
<feature type="compositionally biased region" description="Polar residues" evidence="2">
    <location>
        <begin position="1580"/>
        <end position="1589"/>
    </location>
</feature>
<feature type="region of interest" description="Disordered" evidence="2">
    <location>
        <begin position="1710"/>
        <end position="1776"/>
    </location>
</feature>
<feature type="region of interest" description="Disordered" evidence="2">
    <location>
        <begin position="1447"/>
        <end position="1472"/>
    </location>
</feature>
<organism evidence="3 4">
    <name type="scientific">Volvox reticuliferus</name>
    <dbReference type="NCBI Taxonomy" id="1737510"/>
    <lineage>
        <taxon>Eukaryota</taxon>
        <taxon>Viridiplantae</taxon>
        <taxon>Chlorophyta</taxon>
        <taxon>core chlorophytes</taxon>
        <taxon>Chlorophyceae</taxon>
        <taxon>CS clade</taxon>
        <taxon>Chlamydomonadales</taxon>
        <taxon>Volvocaceae</taxon>
        <taxon>Volvox</taxon>
    </lineage>
</organism>
<dbReference type="Proteomes" id="UP000722791">
    <property type="component" value="Unassembled WGS sequence"/>
</dbReference>
<evidence type="ECO:0000256" key="2">
    <source>
        <dbReference type="SAM" id="MobiDB-lite"/>
    </source>
</evidence>
<feature type="region of interest" description="Disordered" evidence="2">
    <location>
        <begin position="126"/>
        <end position="157"/>
    </location>
</feature>
<feature type="coiled-coil region" evidence="1">
    <location>
        <begin position="1242"/>
        <end position="1272"/>
    </location>
</feature>
<feature type="coiled-coil region" evidence="1">
    <location>
        <begin position="918"/>
        <end position="1033"/>
    </location>
</feature>
<feature type="region of interest" description="Disordered" evidence="2">
    <location>
        <begin position="74"/>
        <end position="111"/>
    </location>
</feature>
<dbReference type="EMBL" id="BNCQ01000001">
    <property type="protein sequence ID" value="GIL94195.1"/>
    <property type="molecule type" value="Genomic_DNA"/>
</dbReference>
<feature type="coiled-coil region" evidence="1">
    <location>
        <begin position="1117"/>
        <end position="1196"/>
    </location>
</feature>
<accession>A0A8J4D765</accession>
<evidence type="ECO:0008006" key="5">
    <source>
        <dbReference type="Google" id="ProtNLM"/>
    </source>
</evidence>
<evidence type="ECO:0000313" key="4">
    <source>
        <dbReference type="Proteomes" id="UP000722791"/>
    </source>
</evidence>
<gene>
    <name evidence="3" type="ORF">Vretimale_468</name>
</gene>
<keyword evidence="1" id="KW-0175">Coiled coil</keyword>
<proteinExistence type="predicted"/>
<evidence type="ECO:0000313" key="3">
    <source>
        <dbReference type="EMBL" id="GIL94195.1"/>
    </source>
</evidence>
<feature type="compositionally biased region" description="Low complexity" evidence="2">
    <location>
        <begin position="1609"/>
        <end position="1621"/>
    </location>
</feature>
<feature type="region of interest" description="Disordered" evidence="2">
    <location>
        <begin position="1606"/>
        <end position="1632"/>
    </location>
</feature>
<feature type="region of interest" description="Disordered" evidence="2">
    <location>
        <begin position="1563"/>
        <end position="1592"/>
    </location>
</feature>
<protein>
    <recommendedName>
        <fullName evidence="5">Sfi1 spindle body domain-containing protein</fullName>
    </recommendedName>
</protein>
<comment type="caution">
    <text evidence="3">The sequence shown here is derived from an EMBL/GenBank/DDBJ whole genome shotgun (WGS) entry which is preliminary data.</text>
</comment>
<sequence>MSSLHRALPVIQPTDTLFSPAFPSIDASLAGTCGGLLDIRPLPHLLASRRLSLEGKQAEAQVIRKSVSFSLRARGPGAGYNSTSPDQQSPPLQRPDSYPEQLNSSGGGLGEANEDVVRRLFRAVQGHASSPEPQPKAYPGLVPQLQQDKPVPASAEPVPVQNPTPAIYSIPAHDPTQPDGTNVTCKDPASLLRGRDEAGPSSPKLDFHTFAPVRLAFSCAGGVRYPSPPFSSCSAGVAPTGMDNEGWPSVGGGDVRSHFSMSAGPRHPLALRPQHEELHVARTQQPLRTHVTGAALPLTATTNGTAVLWPTSAAAGWDRRQAMPQAASKGTSSSRAAMPRPVSSAPVWALVKPSSAGVKLDPPTEKASLCVTPTLPTAARTISAVTTMSATPLGTTAAATVEKSPVMSHCPNQSPAANMDACPTSIDGAQDATFEQVHLLLASLNLPGIKASLGLGLDSPKRLEFNGDAPDQQQSGDLAIVKSSVGRVTDLTCSGVAIHPPPGHGAHIGGREAGAGSLTANGTAAEDLGPMPGASRNLGAAIRSVDVPCGHQPPTVNARTGTSQGPEIDNILWPFDRMFTARGSVGGEWFVEALRPACRAWLQSVARIAAQQRNAELHGMRELFQQIQEARLERRHLEAYLMGTRLGITRARLARLHELAMASGASPAVASTLLSQLEDRLRLKLGLKALRQNAAMRTRLHELLQSRQETGGPLAVAALQCWRRAAARRLMMRSRTDTMNAARCRQLIRQLAGQRAAAALGAEQVVNESELPAPLSLAALPAITQRLLSTARSYMLAMSDEVLHLRSFLRFTSSPTWSQPPAGDVAVAQTRALTFKVLPIAGALSLGPGAPGQAGKHLAEIQRWAEGTGQEVESGVQAAGNRRAPLGQAGMRVRMLPRLLISGQWRHKRQVLVLLAQLRQVERMAVDVDAQLEAAERDGRILRLGLQQKADEIQRRTTASQYEMAAAREQQQAVQAELEQLNKEALAVGGYLDRCREVSIAAAEELRSVEAQLAEVEVQHREAQAVVTEAQAREASFRQSQMEKQAVAEAAARLPPHPSFARAQEAERQGRERLLAAQRRLSEALQLKAALMAHWREAQLTAASAPRYAAQRHALRVREAQQQVVEAAKVVSLAELEVQDLLTAVDRLKQATQDAKAADDELNVAADAANAQAMEATEKTTEAARETAQAEAAEQRMQGIMLALRMRVQELREAHAADLPQTPTRGQSVLLEPLRVREDLLKGKLKDIAEQAEAAHRELQAATAAAAVLSQQVETAEMSYRAQLLRLQPARTKLRRLAQQLRSRLEAFPAELVHQLRPLVDEHGIEASQDATGHWTVKNLPRDWARALRPGMLLTDAASDTDSGLCPGLQDGNGSVSTGAHGSRHSDNDLRHSFTFYRSPRSARSDNAFRGFQLSPFRRSPVAAVAPSAGPVMTAACKDMEVARAAGQSQLAPNASATDASPQQPHLKQQRHQQFPQCQNLDLHGMSAAQLSRLARSLLGSPANRSLDVHLDPSLKHNTSDSLPVIAPACTGLMEGVSGQDGPSLGVLLPEAVRVKDAGAPQLRASQDESGVGGAPVQIPHSNLSQSTPHAGERCCCNEQQQQPVCGPSGSSAASRGHSSSNPRCVASRSASVSPETRHLISLLERALGHELDATRPFRVDGSSTAGGDGVDENCVGAITGPRFTSSSTPLLGTRGELLECRAKCHQESTHVRRHQQASVPPQPSDDQLPEFWEPGYGRQPTRAPVLTDSGDVGDAAPKQLSSSGDGSTTFSDDGRPTEVLVPLLAGESNTVLGATERARGRFSSASSLYAHFSNPISCSAQGRASLSDLEKLNPKPQHEHLLKLADQLAVGEGGGNSTAPTPDLDLDVSAVTGGAGTWSTLRPLSPEELVNTRTGFQRGLDDIAWWFNRRRLCLRVLQGFRQYTVQLGCVSMRLQCIARVARLRWVLSHWRSVITAAQAVTESEANTATRRRYLRCWRSYVRRKRQRVVMLEVGRQRVRNCKLRASFARWHIWRDYQIEKCIAAASANKLRMRWLLLRWLRGAQIVQGRRARTAIAEKFHAQAVYRCCLNQWLRVCRARQLLLRVLTRAEMLWEDYPKPSTHFGDEFGTLRHAFDQLLHYRAYRLDKRSQRINEQAAVAFRTSLLRVRAFAAWQAAVELAWRERYVKRLAVRSLRSWRLLARKQCEYPKSLCNLRRRLRLKGYAAGEADVRCRWLLRCTLKGLRAQSKESYRHYTWSLMSRALGSWRLVVAETTCLINEHRRRSLAMLLQHWHSIALRCAHLRLAYAAFVARRYRRLLRNSLAAWAKFVGEIHAKGYLLSAAALHYEHTLSRQVLRCLSGYVSRIRCGLARAVAHDARRRLRRCVAEWRAHAFSTRAKTDMLMRTLLSVDTHHRACDHLRGHRGPLPAGITDALLPTDAHPARHRANCAVTAAQVKTGATATNEQVLTPSSFTLSEINMPHCHYRMEEVQVPGGGMAQILALEPRLQKGRAESTGCAIHMPNICHVWKRHINSSVDLEAETFSFSKDTSPPSDVALQDLPSDVSSMDATTLNMWRRYAEEQLAKGWWRRQTLRRVVASWRKYTGMFSFLKRWKSQTYAGRR</sequence>
<feature type="compositionally biased region" description="Polar residues" evidence="2">
    <location>
        <begin position="80"/>
        <end position="91"/>
    </location>
</feature>
<feature type="compositionally biased region" description="Polar residues" evidence="2">
    <location>
        <begin position="1447"/>
        <end position="1461"/>
    </location>
</feature>
<feature type="compositionally biased region" description="Low complexity" evidence="2">
    <location>
        <begin position="1762"/>
        <end position="1772"/>
    </location>
</feature>
<evidence type="ECO:0000256" key="1">
    <source>
        <dbReference type="SAM" id="Coils"/>
    </source>
</evidence>
<reference evidence="3" key="1">
    <citation type="journal article" date="2021" name="Proc. Natl. Acad. Sci. U.S.A.">
        <title>Three genomes in the algal genus Volvox reveal the fate of a haploid sex-determining region after a transition to homothallism.</title>
        <authorList>
            <person name="Yamamoto K."/>
            <person name="Hamaji T."/>
            <person name="Kawai-Toyooka H."/>
            <person name="Matsuzaki R."/>
            <person name="Takahashi F."/>
            <person name="Nishimura Y."/>
            <person name="Kawachi M."/>
            <person name="Noguchi H."/>
            <person name="Minakuchi Y."/>
            <person name="Umen J.G."/>
            <person name="Toyoda A."/>
            <person name="Nozaki H."/>
        </authorList>
    </citation>
    <scope>NUCLEOTIDE SEQUENCE</scope>
    <source>
        <strain evidence="3">NIES-3785</strain>
    </source>
</reference>